<dbReference type="EMBL" id="VSSQ01027496">
    <property type="protein sequence ID" value="MPM76781.1"/>
    <property type="molecule type" value="Genomic_DNA"/>
</dbReference>
<accession>A0A645CIK0</accession>
<evidence type="ECO:0000313" key="2">
    <source>
        <dbReference type="EMBL" id="MPM76781.1"/>
    </source>
</evidence>
<evidence type="ECO:0000256" key="1">
    <source>
        <dbReference type="SAM" id="MobiDB-lite"/>
    </source>
</evidence>
<feature type="compositionally biased region" description="Basic and acidic residues" evidence="1">
    <location>
        <begin position="30"/>
        <end position="52"/>
    </location>
</feature>
<organism evidence="2">
    <name type="scientific">bioreactor metagenome</name>
    <dbReference type="NCBI Taxonomy" id="1076179"/>
    <lineage>
        <taxon>unclassified sequences</taxon>
        <taxon>metagenomes</taxon>
        <taxon>ecological metagenomes</taxon>
    </lineage>
</organism>
<proteinExistence type="predicted"/>
<gene>
    <name evidence="2" type="ORF">SDC9_123780</name>
</gene>
<sequence>MVLSGKGERQCAGRFYPGEKREKARRSKAWHGDLHDLRDGERHAGGGDREAAEREVVWAEKMLKKEFRTSPREDRNSFFNWAAKRGTLSFRPRRKDNTASLYFFHMHPS</sequence>
<comment type="caution">
    <text evidence="2">The sequence shown here is derived from an EMBL/GenBank/DDBJ whole genome shotgun (WGS) entry which is preliminary data.</text>
</comment>
<feature type="region of interest" description="Disordered" evidence="1">
    <location>
        <begin position="1"/>
        <end position="52"/>
    </location>
</feature>
<dbReference type="AlphaFoldDB" id="A0A645CIK0"/>
<protein>
    <submittedName>
        <fullName evidence="2">Uncharacterized protein</fullName>
    </submittedName>
</protein>
<reference evidence="2" key="1">
    <citation type="submission" date="2019-08" db="EMBL/GenBank/DDBJ databases">
        <authorList>
            <person name="Kucharzyk K."/>
            <person name="Murdoch R.W."/>
            <person name="Higgins S."/>
            <person name="Loffler F."/>
        </authorList>
    </citation>
    <scope>NUCLEOTIDE SEQUENCE</scope>
</reference>
<feature type="compositionally biased region" description="Basic and acidic residues" evidence="1">
    <location>
        <begin position="1"/>
        <end position="22"/>
    </location>
</feature>
<name>A0A645CIK0_9ZZZZ</name>